<keyword evidence="1" id="KW-0560">Oxidoreductase</keyword>
<organism evidence="3 4">
    <name type="scientific">Halanaerobium congolense</name>
    <dbReference type="NCBI Taxonomy" id="54121"/>
    <lineage>
        <taxon>Bacteria</taxon>
        <taxon>Bacillati</taxon>
        <taxon>Bacillota</taxon>
        <taxon>Clostridia</taxon>
        <taxon>Halanaerobiales</taxon>
        <taxon>Halanaerobiaceae</taxon>
        <taxon>Halanaerobium</taxon>
    </lineage>
</organism>
<sequence length="318" mass="35594">MKYRHLGNSNLKISAVGLGTWAYGNDTFGEVDDQQSIKAVRAAVDSGINLIDTAPAYGDGHAEKVVGKAIQGIRDKVVIATKCGTHRDGPKYVRDLSPERIRTEIENSLKRLDIEQIDLYQIHWPDPDTPLEESVEELLKLKKEGKFKYLAVCNFGVELMQEISEMTDIISLQPQYSLLKRDIENKIIPYLLDNNLGTLSYGTLGGGILSGKYQERPQFDDEKDNRAGFYPFFKEENWEQTQSLITLLKEIAAENGQSPAQTAINWSINRPGITTALVGAKNEKQARENAEAADFSLTKAEMTELTKKSDEVIKNLKI</sequence>
<dbReference type="InterPro" id="IPR050523">
    <property type="entry name" value="AKR_Detox_Biosynth"/>
</dbReference>
<dbReference type="PRINTS" id="PR00069">
    <property type="entry name" value="ALDKETRDTASE"/>
</dbReference>
<dbReference type="InterPro" id="IPR020471">
    <property type="entry name" value="AKR"/>
</dbReference>
<dbReference type="RefSeq" id="WP_073158875.1">
    <property type="nucleotide sequence ID" value="NZ_FNDF01000017.1"/>
</dbReference>
<dbReference type="STRING" id="54121.SAMN04515653_10941"/>
<dbReference type="InterPro" id="IPR023210">
    <property type="entry name" value="NADP_OxRdtase_dom"/>
</dbReference>
<name>A0A1M7M291_9FIRM</name>
<feature type="domain" description="NADP-dependent oxidoreductase" evidence="2">
    <location>
        <begin position="16"/>
        <end position="308"/>
    </location>
</feature>
<evidence type="ECO:0000259" key="2">
    <source>
        <dbReference type="Pfam" id="PF00248"/>
    </source>
</evidence>
<accession>A0A1M7M291</accession>
<dbReference type="GO" id="GO:0005829">
    <property type="term" value="C:cytosol"/>
    <property type="evidence" value="ECO:0007669"/>
    <property type="project" value="TreeGrafter"/>
</dbReference>
<dbReference type="PANTHER" id="PTHR43364">
    <property type="entry name" value="NADH-SPECIFIC METHYLGLYOXAL REDUCTASE-RELATED"/>
    <property type="match status" value="1"/>
</dbReference>
<evidence type="ECO:0000256" key="1">
    <source>
        <dbReference type="ARBA" id="ARBA00023002"/>
    </source>
</evidence>
<evidence type="ECO:0000313" key="3">
    <source>
        <dbReference type="EMBL" id="SDI54814.1"/>
    </source>
</evidence>
<reference evidence="3 4" key="1">
    <citation type="submission" date="2016-10" db="EMBL/GenBank/DDBJ databases">
        <authorList>
            <person name="de Groot N.N."/>
        </authorList>
    </citation>
    <scope>NUCLEOTIDE SEQUENCE [LARGE SCALE GENOMIC DNA]</scope>
    <source>
        <strain evidence="3 4">WG7</strain>
    </source>
</reference>
<dbReference type="CDD" id="cd19084">
    <property type="entry name" value="AKR_AKR11B1-like"/>
    <property type="match status" value="1"/>
</dbReference>
<evidence type="ECO:0000313" key="4">
    <source>
        <dbReference type="Proteomes" id="UP000198945"/>
    </source>
</evidence>
<proteinExistence type="predicted"/>
<dbReference type="SUPFAM" id="SSF51430">
    <property type="entry name" value="NAD(P)-linked oxidoreductase"/>
    <property type="match status" value="1"/>
</dbReference>
<dbReference type="EMBL" id="FNEH01000008">
    <property type="protein sequence ID" value="SDI54814.1"/>
    <property type="molecule type" value="Genomic_DNA"/>
</dbReference>
<dbReference type="AlphaFoldDB" id="A0A1M7M291"/>
<dbReference type="InterPro" id="IPR036812">
    <property type="entry name" value="NAD(P)_OxRdtase_dom_sf"/>
</dbReference>
<dbReference type="GO" id="GO:0016491">
    <property type="term" value="F:oxidoreductase activity"/>
    <property type="evidence" value="ECO:0007669"/>
    <property type="project" value="UniProtKB-KW"/>
</dbReference>
<dbReference type="Proteomes" id="UP000198945">
    <property type="component" value="Unassembled WGS sequence"/>
</dbReference>
<gene>
    <name evidence="3" type="ORF">SAMN04515654_10855</name>
</gene>
<dbReference type="OrthoDB" id="9804790at2"/>
<dbReference type="Gene3D" id="3.20.20.100">
    <property type="entry name" value="NADP-dependent oxidoreductase domain"/>
    <property type="match status" value="1"/>
</dbReference>
<dbReference type="PANTHER" id="PTHR43364:SF4">
    <property type="entry name" value="NAD(P)-LINKED OXIDOREDUCTASE SUPERFAMILY PROTEIN"/>
    <property type="match status" value="1"/>
</dbReference>
<protein>
    <submittedName>
        <fullName evidence="3">Predicted oxidoreductase</fullName>
    </submittedName>
</protein>
<dbReference type="Pfam" id="PF00248">
    <property type="entry name" value="Aldo_ket_red"/>
    <property type="match status" value="1"/>
</dbReference>